<name>A0A481YX20_9VIRU</name>
<evidence type="ECO:0000313" key="2">
    <source>
        <dbReference type="EMBL" id="QBK87431.1"/>
    </source>
</evidence>
<feature type="transmembrane region" description="Helical" evidence="1">
    <location>
        <begin position="12"/>
        <end position="33"/>
    </location>
</feature>
<feature type="transmembrane region" description="Helical" evidence="1">
    <location>
        <begin position="107"/>
        <end position="126"/>
    </location>
</feature>
<protein>
    <submittedName>
        <fullName evidence="2">Uncharacterized protein</fullName>
    </submittedName>
</protein>
<keyword evidence="1" id="KW-0812">Transmembrane</keyword>
<reference evidence="2" key="1">
    <citation type="journal article" date="2019" name="MBio">
        <title>Virus Genomes from Deep Sea Sediments Expand the Ocean Megavirome and Support Independent Origins of Viral Gigantism.</title>
        <authorList>
            <person name="Backstrom D."/>
            <person name="Yutin N."/>
            <person name="Jorgensen S.L."/>
            <person name="Dharamshi J."/>
            <person name="Homa F."/>
            <person name="Zaremba-Niedwiedzka K."/>
            <person name="Spang A."/>
            <person name="Wolf Y.I."/>
            <person name="Koonin E.V."/>
            <person name="Ettema T.J."/>
        </authorList>
    </citation>
    <scope>NUCLEOTIDE SEQUENCE</scope>
</reference>
<keyword evidence="1" id="KW-0472">Membrane</keyword>
<evidence type="ECO:0000256" key="1">
    <source>
        <dbReference type="SAM" id="Phobius"/>
    </source>
</evidence>
<gene>
    <name evidence="2" type="ORF">LCMAC201_03410</name>
</gene>
<feature type="transmembrane region" description="Helical" evidence="1">
    <location>
        <begin position="45"/>
        <end position="62"/>
    </location>
</feature>
<accession>A0A481YX20</accession>
<feature type="transmembrane region" description="Helical" evidence="1">
    <location>
        <begin position="74"/>
        <end position="92"/>
    </location>
</feature>
<sequence>MSEHAVDKNRGFGNKTVGLLFLAGWVTIAYVAALDSNNQFSNDRFIRISIPALAVFGFAAGAQYKLQESLQRAMIFAVLFMASWMVFAWQIATDGKLAPQYLDSQKAYLALGGAVGVGASMGILFMNREYNIFANNYYGPGNVYNPGLVLFTASWMAIVAAIAL</sequence>
<proteinExistence type="predicted"/>
<organism evidence="2">
    <name type="scientific">Marseillevirus LCMAC201</name>
    <dbReference type="NCBI Taxonomy" id="2506605"/>
    <lineage>
        <taxon>Viruses</taxon>
        <taxon>Varidnaviria</taxon>
        <taxon>Bamfordvirae</taxon>
        <taxon>Nucleocytoviricota</taxon>
        <taxon>Megaviricetes</taxon>
        <taxon>Pimascovirales</taxon>
        <taxon>Pimascovirales incertae sedis</taxon>
        <taxon>Marseilleviridae</taxon>
    </lineage>
</organism>
<dbReference type="EMBL" id="MK500351">
    <property type="protein sequence ID" value="QBK87431.1"/>
    <property type="molecule type" value="Genomic_DNA"/>
</dbReference>
<keyword evidence="1" id="KW-1133">Transmembrane helix</keyword>
<feature type="transmembrane region" description="Helical" evidence="1">
    <location>
        <begin position="147"/>
        <end position="163"/>
    </location>
</feature>